<evidence type="ECO:0000313" key="2">
    <source>
        <dbReference type="Proteomes" id="UP000294028"/>
    </source>
</evidence>
<dbReference type="EMBL" id="RZHH01000002">
    <property type="protein sequence ID" value="RYJ13915.1"/>
    <property type="molecule type" value="Genomic_DNA"/>
</dbReference>
<gene>
    <name evidence="1" type="ORF">ELS19_07985</name>
</gene>
<sequence>MFITIRCVGCRMAEYTVKCVTTDDSSQYDDCRCIEKIGFPGKNSPTVTRTPTQVYDMIENDGDTVLVKYDGQTTKVIGATHGTTKYVRTEPNDTKDDNLLKQPSC</sequence>
<dbReference type="Proteomes" id="UP000294028">
    <property type="component" value="Unassembled WGS sequence"/>
</dbReference>
<name>A0A482TLZ6_9EURY</name>
<comment type="caution">
    <text evidence="1">The sequence shown here is derived from an EMBL/GenBank/DDBJ whole genome shotgun (WGS) entry which is preliminary data.</text>
</comment>
<dbReference type="AlphaFoldDB" id="A0A482TLZ6"/>
<accession>A0A482TLZ6</accession>
<organism evidence="1 2">
    <name type="scientific">Halogeometricum borinquense</name>
    <dbReference type="NCBI Taxonomy" id="60847"/>
    <lineage>
        <taxon>Archaea</taxon>
        <taxon>Methanobacteriati</taxon>
        <taxon>Methanobacteriota</taxon>
        <taxon>Stenosarchaea group</taxon>
        <taxon>Halobacteria</taxon>
        <taxon>Halobacteriales</taxon>
        <taxon>Haloferacaceae</taxon>
        <taxon>Halogeometricum</taxon>
    </lineage>
</organism>
<evidence type="ECO:0000313" key="1">
    <source>
        <dbReference type="EMBL" id="RYJ13915.1"/>
    </source>
</evidence>
<protein>
    <submittedName>
        <fullName evidence="1">DUF3892 domain-containing protein</fullName>
    </submittedName>
</protein>
<reference evidence="1 2" key="1">
    <citation type="submission" date="2018-12" db="EMBL/GenBank/DDBJ databases">
        <title>Genome analysis provides insights into bioremediation potentialities of Halogeometricum borinquense strain N11.</title>
        <authorList>
            <person name="Najjari A."/>
            <person name="Youssef N."/>
            <person name="Fhoula I."/>
            <person name="Ben Dhia O."/>
            <person name="Mahjoubi M."/>
            <person name="Ouzari H.I."/>
            <person name="Cherif A."/>
        </authorList>
    </citation>
    <scope>NUCLEOTIDE SEQUENCE [LARGE SCALE GENOMIC DNA]</scope>
    <source>
        <strain evidence="1 2">N11</strain>
    </source>
</reference>
<proteinExistence type="predicted"/>